<dbReference type="InterPro" id="IPR051531">
    <property type="entry name" value="N-acetyltransferase"/>
</dbReference>
<proteinExistence type="predicted"/>
<dbReference type="OrthoDB" id="6293260at2"/>
<protein>
    <submittedName>
        <fullName evidence="2">GNAT family acetyltransferase</fullName>
    </submittedName>
</protein>
<keyword evidence="3" id="KW-1185">Reference proteome</keyword>
<accession>A0A250IIW0</accession>
<dbReference type="RefSeq" id="WP_095980045.1">
    <property type="nucleotide sequence ID" value="NZ_CP022163.1"/>
</dbReference>
<dbReference type="InterPro" id="IPR016181">
    <property type="entry name" value="Acyl_CoA_acyltransferase"/>
</dbReference>
<dbReference type="PANTHER" id="PTHR43792:SF1">
    <property type="entry name" value="N-ACETYLTRANSFERASE DOMAIN-CONTAINING PROTEIN"/>
    <property type="match status" value="1"/>
</dbReference>
<name>A0A250IIW0_9BACT</name>
<dbReference type="InterPro" id="IPR000182">
    <property type="entry name" value="GNAT_dom"/>
</dbReference>
<evidence type="ECO:0000313" key="2">
    <source>
        <dbReference type="EMBL" id="ATB31759.1"/>
    </source>
</evidence>
<sequence length="180" mass="19969">MIAPGPTLETSRLLLRPTSLEDLDGFAALMADPITARFIGGVTPRALVWRGMCAMAGSWALRGFAMFSVVEKTTGRWVGRIGPWVPEGWPGTEVGWGLLHEFWGRGYAIEAATTAIDWAFDHLGWTEVIHCIAPDNTPSQQVARRLGSRLRGPGKLPPPHENATIEIWGQSREEWRARRK</sequence>
<dbReference type="PROSITE" id="PS51186">
    <property type="entry name" value="GNAT"/>
    <property type="match status" value="1"/>
</dbReference>
<evidence type="ECO:0000259" key="1">
    <source>
        <dbReference type="PROSITE" id="PS51186"/>
    </source>
</evidence>
<evidence type="ECO:0000313" key="3">
    <source>
        <dbReference type="Proteomes" id="UP000217289"/>
    </source>
</evidence>
<dbReference type="PANTHER" id="PTHR43792">
    <property type="entry name" value="GNAT FAMILY, PUTATIVE (AFU_ORTHOLOGUE AFUA_3G00765)-RELATED-RELATED"/>
    <property type="match status" value="1"/>
</dbReference>
<keyword evidence="2" id="KW-0808">Transferase</keyword>
<reference evidence="2 3" key="1">
    <citation type="submission" date="2017-06" db="EMBL/GenBank/DDBJ databases">
        <authorList>
            <person name="Kim H.J."/>
            <person name="Triplett B.A."/>
        </authorList>
    </citation>
    <scope>NUCLEOTIDE SEQUENCE [LARGE SCALE GENOMIC DNA]</scope>
    <source>
        <strain evidence="2 3">DSM 14713</strain>
    </source>
</reference>
<dbReference type="EMBL" id="CP022163">
    <property type="protein sequence ID" value="ATB31759.1"/>
    <property type="molecule type" value="Genomic_DNA"/>
</dbReference>
<dbReference type="SUPFAM" id="SSF55729">
    <property type="entry name" value="Acyl-CoA N-acyltransferases (Nat)"/>
    <property type="match status" value="1"/>
</dbReference>
<dbReference type="AlphaFoldDB" id="A0A250IIW0"/>
<dbReference type="Gene3D" id="3.40.630.30">
    <property type="match status" value="1"/>
</dbReference>
<organism evidence="2 3">
    <name type="scientific">Melittangium boletus DSM 14713</name>
    <dbReference type="NCBI Taxonomy" id="1294270"/>
    <lineage>
        <taxon>Bacteria</taxon>
        <taxon>Pseudomonadati</taxon>
        <taxon>Myxococcota</taxon>
        <taxon>Myxococcia</taxon>
        <taxon>Myxococcales</taxon>
        <taxon>Cystobacterineae</taxon>
        <taxon>Archangiaceae</taxon>
        <taxon>Melittangium</taxon>
    </lineage>
</organism>
<dbReference type="KEGG" id="mbd:MEBOL_005228"/>
<dbReference type="GO" id="GO:0016747">
    <property type="term" value="F:acyltransferase activity, transferring groups other than amino-acyl groups"/>
    <property type="evidence" value="ECO:0007669"/>
    <property type="project" value="InterPro"/>
</dbReference>
<dbReference type="Pfam" id="PF13302">
    <property type="entry name" value="Acetyltransf_3"/>
    <property type="match status" value="1"/>
</dbReference>
<dbReference type="Proteomes" id="UP000217289">
    <property type="component" value="Chromosome"/>
</dbReference>
<gene>
    <name evidence="2" type="ORF">MEBOL_005228</name>
</gene>
<feature type="domain" description="N-acetyltransferase" evidence="1">
    <location>
        <begin position="13"/>
        <end position="171"/>
    </location>
</feature>